<dbReference type="InterPro" id="IPR015421">
    <property type="entry name" value="PyrdxlP-dep_Trfase_major"/>
</dbReference>
<reference evidence="9" key="1">
    <citation type="submission" date="2022-02" db="EMBL/GenBank/DDBJ databases">
        <title>Fredinandcohnia quinoae sp. nov. isolated from Chenopodium quinoa seeds.</title>
        <authorList>
            <person name="Saati-Santamaria Z."/>
            <person name="Flores-Felix J.D."/>
            <person name="Igual J.M."/>
            <person name="Velazquez E."/>
            <person name="Garcia-Fraile P."/>
            <person name="Martinez-Molina E."/>
        </authorList>
    </citation>
    <scope>NUCLEOTIDE SEQUENCE</scope>
    <source>
        <strain evidence="9">SECRCQ15</strain>
    </source>
</reference>
<evidence type="ECO:0000256" key="2">
    <source>
        <dbReference type="ARBA" id="ARBA00011738"/>
    </source>
</evidence>
<dbReference type="InterPro" id="IPR005861">
    <property type="entry name" value="HisP_aminotrans"/>
</dbReference>
<dbReference type="InterPro" id="IPR050106">
    <property type="entry name" value="HistidinolP_aminotransfase"/>
</dbReference>
<dbReference type="Proteomes" id="UP001431131">
    <property type="component" value="Unassembled WGS sequence"/>
</dbReference>
<dbReference type="GO" id="GO:0030170">
    <property type="term" value="F:pyridoxal phosphate binding"/>
    <property type="evidence" value="ECO:0007669"/>
    <property type="project" value="InterPro"/>
</dbReference>
<keyword evidence="10" id="KW-1185">Reference proteome</keyword>
<keyword evidence="4 7" id="KW-0808">Transferase</keyword>
<dbReference type="GO" id="GO:0000105">
    <property type="term" value="P:L-histidine biosynthetic process"/>
    <property type="evidence" value="ECO:0007669"/>
    <property type="project" value="UniProtKB-UniRule"/>
</dbReference>
<comment type="catalytic activity">
    <reaction evidence="7">
        <text>L-histidinol phosphate + 2-oxoglutarate = 3-(imidazol-4-yl)-2-oxopropyl phosphate + L-glutamate</text>
        <dbReference type="Rhea" id="RHEA:23744"/>
        <dbReference type="ChEBI" id="CHEBI:16810"/>
        <dbReference type="ChEBI" id="CHEBI:29985"/>
        <dbReference type="ChEBI" id="CHEBI:57766"/>
        <dbReference type="ChEBI" id="CHEBI:57980"/>
        <dbReference type="EC" id="2.6.1.9"/>
    </reaction>
</comment>
<comment type="subunit">
    <text evidence="2 7">Homodimer.</text>
</comment>
<evidence type="ECO:0000313" key="10">
    <source>
        <dbReference type="Proteomes" id="UP001431131"/>
    </source>
</evidence>
<dbReference type="Gene3D" id="3.40.640.10">
    <property type="entry name" value="Type I PLP-dependent aspartate aminotransferase-like (Major domain)"/>
    <property type="match status" value="1"/>
</dbReference>
<proteinExistence type="inferred from homology"/>
<dbReference type="GO" id="GO:0004400">
    <property type="term" value="F:histidinol-phosphate transaminase activity"/>
    <property type="evidence" value="ECO:0007669"/>
    <property type="project" value="UniProtKB-UniRule"/>
</dbReference>
<dbReference type="InterPro" id="IPR004839">
    <property type="entry name" value="Aminotransferase_I/II_large"/>
</dbReference>
<comment type="caution">
    <text evidence="9">The sequence shown here is derived from an EMBL/GenBank/DDBJ whole genome shotgun (WGS) entry which is preliminary data.</text>
</comment>
<keyword evidence="6 7" id="KW-0368">Histidine biosynthesis</keyword>
<evidence type="ECO:0000259" key="8">
    <source>
        <dbReference type="Pfam" id="PF00155"/>
    </source>
</evidence>
<keyword evidence="7" id="KW-0028">Amino-acid biosynthesis</keyword>
<dbReference type="Pfam" id="PF00155">
    <property type="entry name" value="Aminotran_1_2"/>
    <property type="match status" value="1"/>
</dbReference>
<organism evidence="9 10">
    <name type="scientific">Fredinandcohnia quinoae</name>
    <dbReference type="NCBI Taxonomy" id="2918902"/>
    <lineage>
        <taxon>Bacteria</taxon>
        <taxon>Bacillati</taxon>
        <taxon>Bacillota</taxon>
        <taxon>Bacilli</taxon>
        <taxon>Bacillales</taxon>
        <taxon>Bacillaceae</taxon>
        <taxon>Fredinandcohnia</taxon>
    </lineage>
</organism>
<dbReference type="AlphaFoldDB" id="A0AAW5E6F3"/>
<evidence type="ECO:0000256" key="5">
    <source>
        <dbReference type="ARBA" id="ARBA00022898"/>
    </source>
</evidence>
<comment type="cofactor">
    <cofactor evidence="1 7">
        <name>pyridoxal 5'-phosphate</name>
        <dbReference type="ChEBI" id="CHEBI:597326"/>
    </cofactor>
</comment>
<evidence type="ECO:0000313" key="9">
    <source>
        <dbReference type="EMBL" id="MCH1627943.1"/>
    </source>
</evidence>
<dbReference type="RefSeq" id="WP_240257860.1">
    <property type="nucleotide sequence ID" value="NZ_JAKTTI010000065.1"/>
</dbReference>
<protein>
    <recommendedName>
        <fullName evidence="7">Histidinol-phosphate aminotransferase</fullName>
        <ecNumber evidence="7">2.6.1.9</ecNumber>
    </recommendedName>
    <alternativeName>
        <fullName evidence="7">Imidazole acetol-phosphate transaminase</fullName>
    </alternativeName>
</protein>
<dbReference type="EMBL" id="JAKTTI010000065">
    <property type="protein sequence ID" value="MCH1627943.1"/>
    <property type="molecule type" value="Genomic_DNA"/>
</dbReference>
<keyword evidence="3 7" id="KW-0032">Aminotransferase</keyword>
<evidence type="ECO:0000256" key="3">
    <source>
        <dbReference type="ARBA" id="ARBA00022576"/>
    </source>
</evidence>
<gene>
    <name evidence="7 9" type="primary">hisC</name>
    <name evidence="9" type="ORF">MJG50_21685</name>
</gene>
<sequence length="363" mass="41365">MKINTRKEIEEVRPYNLGKSPEDIKNEYGLQVIQKMSDNENVYGCTTDVEKELTHSIKQLHSYPDGITTVLTENLASFYQLNQNQFLIGNGSEEIIRLLTRGYISSGDEVIIADPTFPRYEANAIIEGGILVKVPLRDGKHDLRAMVEAISIRTKMIFVCNPNNPTGTIVGKDELFQFIKTIPNHIIVVIDEAYFEYVMTDDYLKTHTLLDRFANLVILRTFSKVYGLAALRVGYGMMSPDFVQQLMKVKDVFNVNQLAQNAARVALNDQHFVKECAKKNQLEREFVTRKLIEMDYKVYPSETNFLYACSEHPVAEKLQKKGMLVRAFSQPNGGEAIRVTLGTREENIAFLHVIGMLKKERVV</sequence>
<dbReference type="PANTHER" id="PTHR43643">
    <property type="entry name" value="HISTIDINOL-PHOSPHATE AMINOTRANSFERASE 2"/>
    <property type="match status" value="1"/>
</dbReference>
<dbReference type="EC" id="2.6.1.9" evidence="7"/>
<dbReference type="NCBIfam" id="TIGR01141">
    <property type="entry name" value="hisC"/>
    <property type="match status" value="1"/>
</dbReference>
<comment type="similarity">
    <text evidence="7">Belongs to the class-II pyridoxal-phosphate-dependent aminotransferase family. Histidinol-phosphate aminotransferase subfamily.</text>
</comment>
<dbReference type="InterPro" id="IPR015422">
    <property type="entry name" value="PyrdxlP-dep_Trfase_small"/>
</dbReference>
<dbReference type="PANTHER" id="PTHR43643:SF3">
    <property type="entry name" value="HISTIDINOL-PHOSPHATE AMINOTRANSFERASE"/>
    <property type="match status" value="1"/>
</dbReference>
<dbReference type="SUPFAM" id="SSF53383">
    <property type="entry name" value="PLP-dependent transferases"/>
    <property type="match status" value="1"/>
</dbReference>
<feature type="modified residue" description="N6-(pyridoxal phosphate)lysine" evidence="7">
    <location>
        <position position="224"/>
    </location>
</feature>
<dbReference type="HAMAP" id="MF_01023">
    <property type="entry name" value="HisC_aminotrans_2"/>
    <property type="match status" value="1"/>
</dbReference>
<dbReference type="InterPro" id="IPR015424">
    <property type="entry name" value="PyrdxlP-dep_Trfase"/>
</dbReference>
<dbReference type="CDD" id="cd00609">
    <property type="entry name" value="AAT_like"/>
    <property type="match status" value="1"/>
</dbReference>
<comment type="pathway">
    <text evidence="7">Amino-acid biosynthesis; L-histidine biosynthesis; L-histidine from 5-phospho-alpha-D-ribose 1-diphosphate: step 7/9.</text>
</comment>
<evidence type="ECO:0000256" key="7">
    <source>
        <dbReference type="HAMAP-Rule" id="MF_01023"/>
    </source>
</evidence>
<evidence type="ECO:0000256" key="1">
    <source>
        <dbReference type="ARBA" id="ARBA00001933"/>
    </source>
</evidence>
<feature type="domain" description="Aminotransferase class I/classII large" evidence="8">
    <location>
        <begin position="36"/>
        <end position="350"/>
    </location>
</feature>
<keyword evidence="5 7" id="KW-0663">Pyridoxal phosphate</keyword>
<accession>A0AAW5E6F3</accession>
<evidence type="ECO:0000256" key="6">
    <source>
        <dbReference type="ARBA" id="ARBA00023102"/>
    </source>
</evidence>
<name>A0AAW5E6F3_9BACI</name>
<evidence type="ECO:0000256" key="4">
    <source>
        <dbReference type="ARBA" id="ARBA00022679"/>
    </source>
</evidence>
<dbReference type="Gene3D" id="3.90.1150.10">
    <property type="entry name" value="Aspartate Aminotransferase, domain 1"/>
    <property type="match status" value="1"/>
</dbReference>